<evidence type="ECO:0008006" key="3">
    <source>
        <dbReference type="Google" id="ProtNLM"/>
    </source>
</evidence>
<reference evidence="1" key="1">
    <citation type="submission" date="2023-03" db="EMBL/GenBank/DDBJ databases">
        <title>Massive genome expansion in bonnet fungi (Mycena s.s.) driven by repeated elements and novel gene families across ecological guilds.</title>
        <authorList>
            <consortium name="Lawrence Berkeley National Laboratory"/>
            <person name="Harder C.B."/>
            <person name="Miyauchi S."/>
            <person name="Viragh M."/>
            <person name="Kuo A."/>
            <person name="Thoen E."/>
            <person name="Andreopoulos B."/>
            <person name="Lu D."/>
            <person name="Skrede I."/>
            <person name="Drula E."/>
            <person name="Henrissat B."/>
            <person name="Morin E."/>
            <person name="Kohler A."/>
            <person name="Barry K."/>
            <person name="LaButti K."/>
            <person name="Morin E."/>
            <person name="Salamov A."/>
            <person name="Lipzen A."/>
            <person name="Mereny Z."/>
            <person name="Hegedus B."/>
            <person name="Baldrian P."/>
            <person name="Stursova M."/>
            <person name="Weitz H."/>
            <person name="Taylor A."/>
            <person name="Grigoriev I.V."/>
            <person name="Nagy L.G."/>
            <person name="Martin F."/>
            <person name="Kauserud H."/>
        </authorList>
    </citation>
    <scope>NUCLEOTIDE SEQUENCE</scope>
    <source>
        <strain evidence="1">CBHHK182m</strain>
    </source>
</reference>
<protein>
    <recommendedName>
        <fullName evidence="3">F-box domain-containing protein</fullName>
    </recommendedName>
</protein>
<gene>
    <name evidence="1" type="ORF">B0H16DRAFT_1402542</name>
</gene>
<dbReference type="SUPFAM" id="SSF52047">
    <property type="entry name" value="RNI-like"/>
    <property type="match status" value="1"/>
</dbReference>
<proteinExistence type="predicted"/>
<name>A0AAD7P245_9AGAR</name>
<dbReference type="Gene3D" id="3.80.10.10">
    <property type="entry name" value="Ribonuclease Inhibitor"/>
    <property type="match status" value="1"/>
</dbReference>
<dbReference type="AlphaFoldDB" id="A0AAD7P245"/>
<keyword evidence="2" id="KW-1185">Reference proteome</keyword>
<comment type="caution">
    <text evidence="1">The sequence shown here is derived from an EMBL/GenBank/DDBJ whole genome shotgun (WGS) entry which is preliminary data.</text>
</comment>
<dbReference type="Proteomes" id="UP001215598">
    <property type="component" value="Unassembled WGS sequence"/>
</dbReference>
<dbReference type="EMBL" id="JARKIB010000002">
    <property type="protein sequence ID" value="KAJ7784560.1"/>
    <property type="molecule type" value="Genomic_DNA"/>
</dbReference>
<accession>A0AAD7P245</accession>
<dbReference type="InterPro" id="IPR032675">
    <property type="entry name" value="LRR_dom_sf"/>
</dbReference>
<evidence type="ECO:0000313" key="1">
    <source>
        <dbReference type="EMBL" id="KAJ7784560.1"/>
    </source>
</evidence>
<organism evidence="1 2">
    <name type="scientific">Mycena metata</name>
    <dbReference type="NCBI Taxonomy" id="1033252"/>
    <lineage>
        <taxon>Eukaryota</taxon>
        <taxon>Fungi</taxon>
        <taxon>Dikarya</taxon>
        <taxon>Basidiomycota</taxon>
        <taxon>Agaricomycotina</taxon>
        <taxon>Agaricomycetes</taxon>
        <taxon>Agaricomycetidae</taxon>
        <taxon>Agaricales</taxon>
        <taxon>Marasmiineae</taxon>
        <taxon>Mycenaceae</taxon>
        <taxon>Mycena</taxon>
    </lineage>
</organism>
<evidence type="ECO:0000313" key="2">
    <source>
        <dbReference type="Proteomes" id="UP001215598"/>
    </source>
</evidence>
<sequence length="361" mass="40116">MHVPEELICLILAQVYRENPFFPPDYSTLLSCALVNSQWRGPAQTLLFRRVTLEAASAFGQFADTTKNRALLTHVRTLAIALESPVTTLVSILGHCPQLYELSISARGLFSLGPQGISRIAAVVRDASISVRSLHLIDASVQSPVLYELLDLFPTVEFLFLGVEIASAPPASAPASFHLYELTLQRTPSSEVLAWLLSTSGTSLRILELRDLPSPNTYLDLATCCPHLQSLRLMRYNSHSGAILRQCTNLLELVLLNVPMFTALRELPLTLEHFEVAIQTYTASVDLGLVISAVNSLPRLRILTFIGDSEQIPLLQSTCDAKHVTLHATPRKLWIKDDPIKTTRFPRRQSVSNFYLMNSRT</sequence>